<gene>
    <name evidence="7" type="ORF">IWX90DRAFT_89802</name>
</gene>
<evidence type="ECO:0000256" key="4">
    <source>
        <dbReference type="ARBA" id="ARBA00022833"/>
    </source>
</evidence>
<protein>
    <submittedName>
        <fullName evidence="7">Homocysteine S-methyltransferase</fullName>
    </submittedName>
</protein>
<proteinExistence type="predicted"/>
<keyword evidence="3 5" id="KW-0479">Metal-binding</keyword>
<keyword evidence="1 5" id="KW-0489">Methyltransferase</keyword>
<dbReference type="InterPro" id="IPR003726">
    <property type="entry name" value="HCY_dom"/>
</dbReference>
<dbReference type="InterPro" id="IPR036589">
    <property type="entry name" value="HCY_dom_sf"/>
</dbReference>
<dbReference type="PANTHER" id="PTHR46015">
    <property type="entry name" value="ZGC:172121"/>
    <property type="match status" value="1"/>
</dbReference>
<dbReference type="EMBL" id="JBBWUH010000016">
    <property type="protein sequence ID" value="KAK8151760.1"/>
    <property type="molecule type" value="Genomic_DNA"/>
</dbReference>
<reference evidence="7 8" key="1">
    <citation type="journal article" date="2022" name="G3 (Bethesda)">
        <title>Enemy or ally: a genomic approach to elucidate the lifestyle of Phyllosticta citrichinaensis.</title>
        <authorList>
            <person name="Buijs V.A."/>
            <person name="Groenewald J.Z."/>
            <person name="Haridas S."/>
            <person name="LaButti K.M."/>
            <person name="Lipzen A."/>
            <person name="Martin F.M."/>
            <person name="Barry K."/>
            <person name="Grigoriev I.V."/>
            <person name="Crous P.W."/>
            <person name="Seidl M.F."/>
        </authorList>
    </citation>
    <scope>NUCLEOTIDE SEQUENCE [LARGE SCALE GENOMIC DNA]</scope>
    <source>
        <strain evidence="7 8">CBS 129764</strain>
    </source>
</reference>
<dbReference type="Gene3D" id="3.20.20.330">
    <property type="entry name" value="Homocysteine-binding-like domain"/>
    <property type="match status" value="1"/>
</dbReference>
<dbReference type="PIRSF" id="PIRSF037505">
    <property type="entry name" value="Betaine_HMT"/>
    <property type="match status" value="1"/>
</dbReference>
<evidence type="ECO:0000259" key="6">
    <source>
        <dbReference type="PROSITE" id="PS50970"/>
    </source>
</evidence>
<dbReference type="SUPFAM" id="SSF82282">
    <property type="entry name" value="Homocysteine S-methyltransferase"/>
    <property type="match status" value="1"/>
</dbReference>
<evidence type="ECO:0000256" key="5">
    <source>
        <dbReference type="PROSITE-ProRule" id="PRU00333"/>
    </source>
</evidence>
<feature type="binding site" evidence="5">
    <location>
        <position position="302"/>
    </location>
    <ligand>
        <name>Zn(2+)</name>
        <dbReference type="ChEBI" id="CHEBI:29105"/>
    </ligand>
</feature>
<feature type="binding site" evidence="5">
    <location>
        <position position="301"/>
    </location>
    <ligand>
        <name>Zn(2+)</name>
        <dbReference type="ChEBI" id="CHEBI:29105"/>
    </ligand>
</feature>
<feature type="binding site" evidence="5">
    <location>
        <position position="235"/>
    </location>
    <ligand>
        <name>Zn(2+)</name>
        <dbReference type="ChEBI" id="CHEBI:29105"/>
    </ligand>
</feature>
<comment type="cofactor">
    <cofactor evidence="5">
        <name>Zn(2+)</name>
        <dbReference type="ChEBI" id="CHEBI:29105"/>
    </cofactor>
</comment>
<dbReference type="InterPro" id="IPR017226">
    <property type="entry name" value="BHMT-like"/>
</dbReference>
<keyword evidence="8" id="KW-1185">Reference proteome</keyword>
<dbReference type="InterPro" id="IPR051486">
    <property type="entry name" value="Hcy_S-methyltransferase"/>
</dbReference>
<evidence type="ECO:0000313" key="8">
    <source>
        <dbReference type="Proteomes" id="UP001456524"/>
    </source>
</evidence>
<dbReference type="PANTHER" id="PTHR46015:SF1">
    <property type="entry name" value="HOMOCYSTEINE S-METHYLTRANSFERASE-LIKE ISOFORM 1"/>
    <property type="match status" value="1"/>
</dbReference>
<feature type="domain" description="Hcy-binding" evidence="6">
    <location>
        <begin position="1"/>
        <end position="316"/>
    </location>
</feature>
<dbReference type="NCBIfam" id="NF007020">
    <property type="entry name" value="PRK09485.1"/>
    <property type="match status" value="1"/>
</dbReference>
<evidence type="ECO:0000256" key="3">
    <source>
        <dbReference type="ARBA" id="ARBA00022723"/>
    </source>
</evidence>
<organism evidence="7 8">
    <name type="scientific">Phyllosticta citrichinensis</name>
    <dbReference type="NCBI Taxonomy" id="1130410"/>
    <lineage>
        <taxon>Eukaryota</taxon>
        <taxon>Fungi</taxon>
        <taxon>Dikarya</taxon>
        <taxon>Ascomycota</taxon>
        <taxon>Pezizomycotina</taxon>
        <taxon>Dothideomycetes</taxon>
        <taxon>Dothideomycetes incertae sedis</taxon>
        <taxon>Botryosphaeriales</taxon>
        <taxon>Phyllostictaceae</taxon>
        <taxon>Phyllosticta</taxon>
    </lineage>
</organism>
<evidence type="ECO:0000313" key="7">
    <source>
        <dbReference type="EMBL" id="KAK8151760.1"/>
    </source>
</evidence>
<dbReference type="Pfam" id="PF02574">
    <property type="entry name" value="S-methyl_trans"/>
    <property type="match status" value="1"/>
</dbReference>
<comment type="caution">
    <text evidence="7">The sequence shown here is derived from an EMBL/GenBank/DDBJ whole genome shotgun (WGS) entry which is preliminary data.</text>
</comment>
<accession>A0ABR1XF64</accession>
<name>A0ABR1XF64_9PEZI</name>
<dbReference type="Proteomes" id="UP001456524">
    <property type="component" value="Unassembled WGS sequence"/>
</dbReference>
<sequence length="328" mass="35313">MPTPPSPSHPLILDGGLATTLEAPPFSLPLQTRLWSADALLTAPKTVRAAHASFFQHGAQVGTTASYQASAAGLQQEGYDCSLRDVVSASVGAVREALDDGAQEAAGLVQRQARFVAGSVGPYGAYLADGSEYTGAYDLSRAGFKDFHRERMRVLVDEGVDVLALETLPNGEEVAALVELLEEQEFANSGVAAWVSLSVKRSAEGDVTLCDGTPLSAVCAIVEASKHVVAIGVNCVPQDLVTPALRLLREHSSKTLLCYPNSGEVWDAEAKVWRGDKSQGASLEERVREWWEAGARWIGGCCRVGPRDIMIVRRVVEELWEKEKGRRK</sequence>
<keyword evidence="4 5" id="KW-0862">Zinc</keyword>
<evidence type="ECO:0000256" key="2">
    <source>
        <dbReference type="ARBA" id="ARBA00022679"/>
    </source>
</evidence>
<keyword evidence="2 5" id="KW-0808">Transferase</keyword>
<dbReference type="PROSITE" id="PS50970">
    <property type="entry name" value="HCY"/>
    <property type="match status" value="1"/>
</dbReference>
<evidence type="ECO:0000256" key="1">
    <source>
        <dbReference type="ARBA" id="ARBA00022603"/>
    </source>
</evidence>